<comment type="caution">
    <text evidence="4">The sequence shown here is derived from an EMBL/GenBank/DDBJ whole genome shotgun (WGS) entry which is preliminary data.</text>
</comment>
<dbReference type="Gene3D" id="3.90.1150.10">
    <property type="entry name" value="Aspartate Aminotransferase, domain 1"/>
    <property type="match status" value="1"/>
</dbReference>
<name>A0A1E3JV17_9TREE</name>
<dbReference type="InterPro" id="IPR051750">
    <property type="entry name" value="Trans-sulfuration_enzymes"/>
</dbReference>
<comment type="similarity">
    <text evidence="3">Belongs to the trans-sulfuration enzymes family.</text>
</comment>
<reference evidence="4 5" key="1">
    <citation type="submission" date="2016-06" db="EMBL/GenBank/DDBJ databases">
        <title>Evolution of pathogenesis and genome organization in the Tremellales.</title>
        <authorList>
            <person name="Cuomo C."/>
            <person name="Litvintseva A."/>
            <person name="Heitman J."/>
            <person name="Chen Y."/>
            <person name="Sun S."/>
            <person name="Springer D."/>
            <person name="Dromer F."/>
            <person name="Young S."/>
            <person name="Zeng Q."/>
            <person name="Chapman S."/>
            <person name="Gujja S."/>
            <person name="Saif S."/>
            <person name="Birren B."/>
        </authorList>
    </citation>
    <scope>NUCLEOTIDE SEQUENCE [LARGE SCALE GENOMIC DNA]</scope>
    <source>
        <strain evidence="4 5">CBS 6273</strain>
    </source>
</reference>
<dbReference type="InterPro" id="IPR000277">
    <property type="entry name" value="Cys/Met-Metab_PyrdxlP-dep_enz"/>
</dbReference>
<dbReference type="Gene3D" id="3.40.640.10">
    <property type="entry name" value="Type I PLP-dependent aspartate aminotransferase-like (Major domain)"/>
    <property type="match status" value="1"/>
</dbReference>
<sequence length="587" mass="64900">MPIRPPSPISLGAGLPAHSDHPVSMSIPTWDELFKYQEGDEVVCGSMKSGYPRMFFHRYIQKIASICVDRFGNPDEDLCLLLPSPRVAQEGQAYLLRQSPPIQSRTVPFSVAPEVEIQVLLYPKDNLVEAKAFWQLTGDGISSRFAEMVMGILGEELSSVEEKSKEKYLKNQEVTPELVSDLEGLKGKSLPLLEGRLAKKALKGRIARGLSPDDARPRALKAGLSSSKPILEEDVYLYPTGMSAVWHCHDMIRRARKENVAEGKSVCYSFPYKDTLRVLHQFGSGCHFLGAGGTADIPALEAILENQSKDPSQAPILALVTEFPSNPLLRSPDLARLRELADQNKFVLVIDETIGNFVNVEVMPYADVVVSSLTKIFSGSGDVMGGGLILNPNSPHYADLKAAQETSFEDLFFSGDATRLEYSSRDYVSRIIEVDNNTFDITTYLQSRSLADGSTPEDGKVIKTVYYPRYIAPTTYSQSRRFPTLSKGGFGHLFSLTFTSLAASRAFYDNLDCLKGPSLGTNFTLAAPFTVLAHYSEMDWTEEWGVERGLIRVSVGQEDISHLRSVFEKAVKAAEDADRTQKVILKS</sequence>
<accession>A0A1E3JV17</accession>
<dbReference type="InterPro" id="IPR015422">
    <property type="entry name" value="PyrdxlP-dep_Trfase_small"/>
</dbReference>
<dbReference type="InterPro" id="IPR015421">
    <property type="entry name" value="PyrdxlP-dep_Trfase_major"/>
</dbReference>
<dbReference type="GO" id="GO:0019346">
    <property type="term" value="P:transsulfuration"/>
    <property type="evidence" value="ECO:0007669"/>
    <property type="project" value="InterPro"/>
</dbReference>
<evidence type="ECO:0008006" key="6">
    <source>
        <dbReference type="Google" id="ProtNLM"/>
    </source>
</evidence>
<organism evidence="4 5">
    <name type="scientific">Cryptococcus amylolentus CBS 6273</name>
    <dbReference type="NCBI Taxonomy" id="1296118"/>
    <lineage>
        <taxon>Eukaryota</taxon>
        <taxon>Fungi</taxon>
        <taxon>Dikarya</taxon>
        <taxon>Basidiomycota</taxon>
        <taxon>Agaricomycotina</taxon>
        <taxon>Tremellomycetes</taxon>
        <taxon>Tremellales</taxon>
        <taxon>Cryptococcaceae</taxon>
        <taxon>Cryptococcus</taxon>
    </lineage>
</organism>
<gene>
    <name evidence="4" type="ORF">I350_05282</name>
</gene>
<evidence type="ECO:0000256" key="2">
    <source>
        <dbReference type="ARBA" id="ARBA00022898"/>
    </source>
</evidence>
<dbReference type="AlphaFoldDB" id="A0A1E3JV17"/>
<dbReference type="Pfam" id="PF01053">
    <property type="entry name" value="Cys_Met_Meta_PP"/>
    <property type="match status" value="1"/>
</dbReference>
<evidence type="ECO:0000313" key="5">
    <source>
        <dbReference type="Proteomes" id="UP000095149"/>
    </source>
</evidence>
<dbReference type="InterPro" id="IPR015424">
    <property type="entry name" value="PyrdxlP-dep_Trfase"/>
</dbReference>
<dbReference type="PANTHER" id="PTHR42699">
    <property type="match status" value="1"/>
</dbReference>
<dbReference type="FunFam" id="3.90.1150.10:FF:000063">
    <property type="entry name" value="Probable cystathionine gamma-synthase"/>
    <property type="match status" value="1"/>
</dbReference>
<dbReference type="GO" id="GO:0030170">
    <property type="term" value="F:pyridoxal phosphate binding"/>
    <property type="evidence" value="ECO:0007669"/>
    <property type="project" value="InterPro"/>
</dbReference>
<evidence type="ECO:0000256" key="1">
    <source>
        <dbReference type="ARBA" id="ARBA00001933"/>
    </source>
</evidence>
<dbReference type="Proteomes" id="UP000095149">
    <property type="component" value="Unassembled WGS sequence"/>
</dbReference>
<evidence type="ECO:0000256" key="3">
    <source>
        <dbReference type="RuleBase" id="RU362118"/>
    </source>
</evidence>
<dbReference type="PANTHER" id="PTHR42699:SF1">
    <property type="entry name" value="CYSTATHIONINE GAMMA-SYNTHASE-RELATED"/>
    <property type="match status" value="1"/>
</dbReference>
<dbReference type="EMBL" id="MEKH01000008">
    <property type="protein sequence ID" value="ODO04673.1"/>
    <property type="molecule type" value="Genomic_DNA"/>
</dbReference>
<keyword evidence="2 3" id="KW-0663">Pyridoxal phosphate</keyword>
<dbReference type="SUPFAM" id="SSF53383">
    <property type="entry name" value="PLP-dependent transferases"/>
    <property type="match status" value="1"/>
</dbReference>
<dbReference type="OrthoDB" id="10047078at2759"/>
<dbReference type="GO" id="GO:0003962">
    <property type="term" value="F:cystathionine gamma-synthase activity"/>
    <property type="evidence" value="ECO:0007669"/>
    <property type="project" value="TreeGrafter"/>
</dbReference>
<evidence type="ECO:0000313" key="4">
    <source>
        <dbReference type="EMBL" id="ODO04673.1"/>
    </source>
</evidence>
<protein>
    <recommendedName>
        <fullName evidence="6">Cystathionine gamma-synthase</fullName>
    </recommendedName>
</protein>
<comment type="cofactor">
    <cofactor evidence="1 3">
        <name>pyridoxal 5'-phosphate</name>
        <dbReference type="ChEBI" id="CHEBI:597326"/>
    </cofactor>
</comment>
<proteinExistence type="inferred from homology"/>